<name>A0A7S2LGM3_9STRA</name>
<dbReference type="EMBL" id="HBGY01028898">
    <property type="protein sequence ID" value="CAD9604726.1"/>
    <property type="molecule type" value="Transcribed_RNA"/>
</dbReference>
<feature type="signal peptide" evidence="1">
    <location>
        <begin position="1"/>
        <end position="34"/>
    </location>
</feature>
<dbReference type="PANTHER" id="PTHR12461">
    <property type="entry name" value="HYPOXIA-INDUCIBLE FACTOR 1 ALPHA INHIBITOR-RELATED"/>
    <property type="match status" value="1"/>
</dbReference>
<dbReference type="Gene3D" id="2.60.120.650">
    <property type="entry name" value="Cupin"/>
    <property type="match status" value="1"/>
</dbReference>
<feature type="chain" id="PRO_5031343183" description="JmjC domain-containing protein" evidence="1">
    <location>
        <begin position="35"/>
        <end position="393"/>
    </location>
</feature>
<dbReference type="InterPro" id="IPR003347">
    <property type="entry name" value="JmjC_dom"/>
</dbReference>
<dbReference type="PANTHER" id="PTHR12461:SF105">
    <property type="entry name" value="HYPOXIA-INDUCIBLE FACTOR 1-ALPHA INHIBITOR"/>
    <property type="match status" value="1"/>
</dbReference>
<accession>A0A7S2LGM3</accession>
<dbReference type="AlphaFoldDB" id="A0A7S2LGM3"/>
<dbReference type="Pfam" id="PF13621">
    <property type="entry name" value="Cupin_8"/>
    <property type="match status" value="1"/>
</dbReference>
<feature type="domain" description="JmjC" evidence="2">
    <location>
        <begin position="260"/>
        <end position="393"/>
    </location>
</feature>
<gene>
    <name evidence="3" type="ORF">LDAN0321_LOCUS17891</name>
</gene>
<keyword evidence="1" id="KW-0732">Signal</keyword>
<protein>
    <recommendedName>
        <fullName evidence="2">JmjC domain-containing protein</fullName>
    </recommendedName>
</protein>
<dbReference type="InterPro" id="IPR041667">
    <property type="entry name" value="Cupin_8"/>
</dbReference>
<reference evidence="3" key="1">
    <citation type="submission" date="2021-01" db="EMBL/GenBank/DDBJ databases">
        <authorList>
            <person name="Corre E."/>
            <person name="Pelletier E."/>
            <person name="Niang G."/>
            <person name="Scheremetjew M."/>
            <person name="Finn R."/>
            <person name="Kale V."/>
            <person name="Holt S."/>
            <person name="Cochrane G."/>
            <person name="Meng A."/>
            <person name="Brown T."/>
            <person name="Cohen L."/>
        </authorList>
    </citation>
    <scope>NUCLEOTIDE SEQUENCE</scope>
    <source>
        <strain evidence="3">B650</strain>
    </source>
</reference>
<dbReference type="SUPFAM" id="SSF51197">
    <property type="entry name" value="Clavaminate synthase-like"/>
    <property type="match status" value="1"/>
</dbReference>
<evidence type="ECO:0000259" key="2">
    <source>
        <dbReference type="PROSITE" id="PS51184"/>
    </source>
</evidence>
<evidence type="ECO:0000256" key="1">
    <source>
        <dbReference type="SAM" id="SignalP"/>
    </source>
</evidence>
<organism evidence="3">
    <name type="scientific">Leptocylindrus danicus</name>
    <dbReference type="NCBI Taxonomy" id="163516"/>
    <lineage>
        <taxon>Eukaryota</taxon>
        <taxon>Sar</taxon>
        <taxon>Stramenopiles</taxon>
        <taxon>Ochrophyta</taxon>
        <taxon>Bacillariophyta</taxon>
        <taxon>Coscinodiscophyceae</taxon>
        <taxon>Chaetocerotophycidae</taxon>
        <taxon>Leptocylindrales</taxon>
        <taxon>Leptocylindraceae</taxon>
        <taxon>Leptocylindrus</taxon>
    </lineage>
</organism>
<proteinExistence type="predicted"/>
<evidence type="ECO:0000313" key="3">
    <source>
        <dbReference type="EMBL" id="CAD9604726.1"/>
    </source>
</evidence>
<sequence length="393" mass="45138">MKMIQLASSSPHPRFLRFCHFFCFSLCTGIGGYGLNDQTKQCVSVSIDEEELEWGELTEERRMYCTSKGCTHENWDDEDADADWEDLSVDDQKKFMSLGWNAEAWNKENSSLMTFYNEKELEWNDLPNDRLQYWIERGYDEVKWNSGESSFHSELYARGDKDGVPIVINLTIGELSAYNLTYFESFKEKEDTVVQVRGGDSLMSDETPVKSLSLAEFLQHFREGGAKYKLQIEDLDLEKATFDVLGKAIKNCIKGELLKSELGGSNGAFKQEWHDLDNHQFDWALFMGANGTSTPMHYDSDRFNFLYVVEGKKKVVVIPNDKRTENMFEVMQFYSGSAYTGIDVFDDGFDLPEGSMLLDVNAGEGISIPYRWWHAVRNVDATLAYSFRIVDDM</sequence>
<dbReference type="PROSITE" id="PS51184">
    <property type="entry name" value="JMJC"/>
    <property type="match status" value="1"/>
</dbReference>